<dbReference type="AlphaFoldDB" id="A0A1T5L9Z3"/>
<feature type="chain" id="PRO_5013137850" description="Outer membrane lipoprotein-sorting protein" evidence="5">
    <location>
        <begin position="20"/>
        <end position="228"/>
    </location>
</feature>
<comment type="subunit">
    <text evidence="1">Monomer.</text>
</comment>
<name>A0A1T5L9Z3_9GAMM</name>
<keyword evidence="2" id="KW-0813">Transport</keyword>
<evidence type="ECO:0000256" key="1">
    <source>
        <dbReference type="ARBA" id="ARBA00011245"/>
    </source>
</evidence>
<dbReference type="OrthoDB" id="5985410at2"/>
<organism evidence="6 7">
    <name type="scientific">Pseudoxanthomonas indica</name>
    <dbReference type="NCBI Taxonomy" id="428993"/>
    <lineage>
        <taxon>Bacteria</taxon>
        <taxon>Pseudomonadati</taxon>
        <taxon>Pseudomonadota</taxon>
        <taxon>Gammaproteobacteria</taxon>
        <taxon>Lysobacterales</taxon>
        <taxon>Lysobacteraceae</taxon>
        <taxon>Pseudoxanthomonas</taxon>
    </lineage>
</organism>
<sequence>MSRRAQLLSSALIPLVCLAACKREPSPAAEPAAPSAAAAPAAAAPAQAGAETATAAATAPTEAALAEVRTSMDKFLAAKSFHAVMTVEGSAPMQNELDFVAPDRYRMAMPVGTQIIIGDTMYMEMHGQRTRVPIPEGTISGWRDPLKIEQNRNSLSVQFLGQEQVGDQQARKYRVQHSQPEPGEFLYWVDRDGLPLQLRTSGEAKAGPYTMTLQYSRFDDPSIAINAP</sequence>
<dbReference type="STRING" id="428993.SAMN06296058_2177"/>
<dbReference type="SUPFAM" id="SSF89392">
    <property type="entry name" value="Prokaryotic lipoproteins and lipoprotein localization factors"/>
    <property type="match status" value="1"/>
</dbReference>
<evidence type="ECO:0000256" key="4">
    <source>
        <dbReference type="ARBA" id="ARBA00022927"/>
    </source>
</evidence>
<evidence type="ECO:0000313" key="7">
    <source>
        <dbReference type="Proteomes" id="UP000190341"/>
    </source>
</evidence>
<gene>
    <name evidence="6" type="ORF">SAMN06296058_2177</name>
</gene>
<dbReference type="RefSeq" id="WP_139381532.1">
    <property type="nucleotide sequence ID" value="NZ_BMCL01000001.1"/>
</dbReference>
<evidence type="ECO:0000256" key="2">
    <source>
        <dbReference type="ARBA" id="ARBA00022448"/>
    </source>
</evidence>
<evidence type="ECO:0000256" key="3">
    <source>
        <dbReference type="ARBA" id="ARBA00022729"/>
    </source>
</evidence>
<evidence type="ECO:0000256" key="5">
    <source>
        <dbReference type="SAM" id="SignalP"/>
    </source>
</evidence>
<evidence type="ECO:0008006" key="8">
    <source>
        <dbReference type="Google" id="ProtNLM"/>
    </source>
</evidence>
<protein>
    <recommendedName>
        <fullName evidence="8">Outer membrane lipoprotein-sorting protein</fullName>
    </recommendedName>
</protein>
<dbReference type="Proteomes" id="UP000190341">
    <property type="component" value="Unassembled WGS sequence"/>
</dbReference>
<reference evidence="6 7" key="1">
    <citation type="submission" date="2017-02" db="EMBL/GenBank/DDBJ databases">
        <authorList>
            <person name="Peterson S.W."/>
        </authorList>
    </citation>
    <scope>NUCLEOTIDE SEQUENCE [LARGE SCALE GENOMIC DNA]</scope>
    <source>
        <strain evidence="6 7">P15</strain>
    </source>
</reference>
<evidence type="ECO:0000313" key="6">
    <source>
        <dbReference type="EMBL" id="SKC72763.1"/>
    </source>
</evidence>
<dbReference type="Gene3D" id="2.50.20.20">
    <property type="match status" value="1"/>
</dbReference>
<proteinExistence type="predicted"/>
<keyword evidence="7" id="KW-1185">Reference proteome</keyword>
<keyword evidence="3 5" id="KW-0732">Signal</keyword>
<feature type="signal peptide" evidence="5">
    <location>
        <begin position="1"/>
        <end position="19"/>
    </location>
</feature>
<dbReference type="GO" id="GO:0015031">
    <property type="term" value="P:protein transport"/>
    <property type="evidence" value="ECO:0007669"/>
    <property type="project" value="UniProtKB-KW"/>
</dbReference>
<accession>A0A1T5L9Z3</accession>
<dbReference type="InterPro" id="IPR029046">
    <property type="entry name" value="LolA/LolB/LppX"/>
</dbReference>
<keyword evidence="4" id="KW-0653">Protein transport</keyword>
<dbReference type="EMBL" id="FUZV01000002">
    <property type="protein sequence ID" value="SKC72763.1"/>
    <property type="molecule type" value="Genomic_DNA"/>
</dbReference>